<evidence type="ECO:0000256" key="1">
    <source>
        <dbReference type="SAM" id="Phobius"/>
    </source>
</evidence>
<accession>A0A3N2PQI7</accession>
<feature type="transmembrane region" description="Helical" evidence="1">
    <location>
        <begin position="173"/>
        <end position="192"/>
    </location>
</feature>
<reference evidence="2 3" key="1">
    <citation type="journal article" date="2018" name="Mol. Ecol.">
        <title>The obligate alkalophilic soda-lake fungus Sodiomyces alkalinus has shifted to a protein diet.</title>
        <authorList>
            <person name="Grum-Grzhimaylo A.A."/>
            <person name="Falkoski D.L."/>
            <person name="van den Heuvel J."/>
            <person name="Valero-Jimenez C.A."/>
            <person name="Min B."/>
            <person name="Choi I.G."/>
            <person name="Lipzen A."/>
            <person name="Daum C.G."/>
            <person name="Aanen D.K."/>
            <person name="Tsang A."/>
            <person name="Henrissat B."/>
            <person name="Bilanenko E.N."/>
            <person name="de Vries R.P."/>
            <person name="van Kan J.A.L."/>
            <person name="Grigoriev I.V."/>
            <person name="Debets A.J.M."/>
        </authorList>
    </citation>
    <scope>NUCLEOTIDE SEQUENCE [LARGE SCALE GENOMIC DNA]</scope>
    <source>
        <strain evidence="2 3">F11</strain>
    </source>
</reference>
<dbReference type="Proteomes" id="UP000272025">
    <property type="component" value="Unassembled WGS sequence"/>
</dbReference>
<keyword evidence="1" id="KW-0812">Transmembrane</keyword>
<keyword evidence="3" id="KW-1185">Reference proteome</keyword>
<protein>
    <submittedName>
        <fullName evidence="2">Uncharacterized protein</fullName>
    </submittedName>
</protein>
<proteinExistence type="predicted"/>
<gene>
    <name evidence="2" type="ORF">SODALDRAFT_206116</name>
</gene>
<keyword evidence="1" id="KW-0472">Membrane</keyword>
<evidence type="ECO:0000313" key="2">
    <source>
        <dbReference type="EMBL" id="ROT36738.1"/>
    </source>
</evidence>
<dbReference type="EMBL" id="ML119058">
    <property type="protein sequence ID" value="ROT36738.1"/>
    <property type="molecule type" value="Genomic_DNA"/>
</dbReference>
<organism evidence="2 3">
    <name type="scientific">Sodiomyces alkalinus (strain CBS 110278 / VKM F-3762 / F11)</name>
    <name type="common">Alkaliphilic filamentous fungus</name>
    <dbReference type="NCBI Taxonomy" id="1314773"/>
    <lineage>
        <taxon>Eukaryota</taxon>
        <taxon>Fungi</taxon>
        <taxon>Dikarya</taxon>
        <taxon>Ascomycota</taxon>
        <taxon>Pezizomycotina</taxon>
        <taxon>Sordariomycetes</taxon>
        <taxon>Hypocreomycetidae</taxon>
        <taxon>Glomerellales</taxon>
        <taxon>Plectosphaerellaceae</taxon>
        <taxon>Sodiomyces</taxon>
    </lineage>
</organism>
<dbReference type="AlphaFoldDB" id="A0A3N2PQI7"/>
<dbReference type="RefSeq" id="XP_028464544.1">
    <property type="nucleotide sequence ID" value="XM_028607242.1"/>
</dbReference>
<keyword evidence="1" id="KW-1133">Transmembrane helix</keyword>
<name>A0A3N2PQI7_SODAK</name>
<dbReference type="GeneID" id="39575720"/>
<evidence type="ECO:0000313" key="3">
    <source>
        <dbReference type="Proteomes" id="UP000272025"/>
    </source>
</evidence>
<sequence length="218" mass="25199">MKTSGLSEEFSTWLRSYTMEVQNNKSAYMGSLKRNKIHVKNNAIPTILHDSIHNHLIYSEKGCRIAAVVNSENTCWFVRPADEWKTSLAVAVAVAVISTSDLRTLRPYAYRLPYLPYPYRRRRPFVDDRPLDRPSCLRLLPSVRRRARVPSWPGGVPYLRRCGELYVENHRSTCLLCCVGFCLSLFLFLLFVCQGCVCTRFRRACFWPTFSVDNGCLF</sequence>